<feature type="region of interest" description="Disordered" evidence="1">
    <location>
        <begin position="23"/>
        <end position="87"/>
    </location>
</feature>
<accession>A0AAD3S215</accession>
<keyword evidence="4" id="KW-1185">Reference proteome</keyword>
<reference evidence="3" key="1">
    <citation type="submission" date="2023-05" db="EMBL/GenBank/DDBJ databases">
        <title>Nepenthes gracilis genome sequencing.</title>
        <authorList>
            <person name="Fukushima K."/>
        </authorList>
    </citation>
    <scope>NUCLEOTIDE SEQUENCE</scope>
    <source>
        <strain evidence="3">SING2019-196</strain>
    </source>
</reference>
<evidence type="ECO:0000256" key="1">
    <source>
        <dbReference type="SAM" id="MobiDB-lite"/>
    </source>
</evidence>
<dbReference type="Proteomes" id="UP001279734">
    <property type="component" value="Unassembled WGS sequence"/>
</dbReference>
<organism evidence="3 4">
    <name type="scientific">Nepenthes gracilis</name>
    <name type="common">Slender pitcher plant</name>
    <dbReference type="NCBI Taxonomy" id="150966"/>
    <lineage>
        <taxon>Eukaryota</taxon>
        <taxon>Viridiplantae</taxon>
        <taxon>Streptophyta</taxon>
        <taxon>Embryophyta</taxon>
        <taxon>Tracheophyta</taxon>
        <taxon>Spermatophyta</taxon>
        <taxon>Magnoliopsida</taxon>
        <taxon>eudicotyledons</taxon>
        <taxon>Gunneridae</taxon>
        <taxon>Pentapetalae</taxon>
        <taxon>Caryophyllales</taxon>
        <taxon>Nepenthaceae</taxon>
        <taxon>Nepenthes</taxon>
    </lineage>
</organism>
<evidence type="ECO:0008006" key="5">
    <source>
        <dbReference type="Google" id="ProtNLM"/>
    </source>
</evidence>
<name>A0AAD3S215_NEPGR</name>
<comment type="caution">
    <text evidence="3">The sequence shown here is derived from an EMBL/GenBank/DDBJ whole genome shotgun (WGS) entry which is preliminary data.</text>
</comment>
<evidence type="ECO:0000256" key="2">
    <source>
        <dbReference type="SAM" id="SignalP"/>
    </source>
</evidence>
<dbReference type="AlphaFoldDB" id="A0AAD3S215"/>
<feature type="signal peptide" evidence="2">
    <location>
        <begin position="1"/>
        <end position="22"/>
    </location>
</feature>
<gene>
    <name evidence="3" type="ORF">Nepgr_004862</name>
</gene>
<sequence>MANHSVVVLLILAAMLATAAFAESPSPAPQISPPGHAPTKSPEHAQAPKKAHHKTPPPSSTKAVSPSPTSVSSKTATAPTPGPATSGVISNNFAVAGSITVGAFALALIV</sequence>
<feature type="chain" id="PRO_5041960320" description="Arabinogalactan-protein" evidence="2">
    <location>
        <begin position="23"/>
        <end position="110"/>
    </location>
</feature>
<proteinExistence type="predicted"/>
<feature type="compositionally biased region" description="Low complexity" evidence="1">
    <location>
        <begin position="60"/>
        <end position="85"/>
    </location>
</feature>
<protein>
    <recommendedName>
        <fullName evidence="5">Arabinogalactan-protein</fullName>
    </recommendedName>
</protein>
<keyword evidence="2" id="KW-0732">Signal</keyword>
<evidence type="ECO:0000313" key="4">
    <source>
        <dbReference type="Proteomes" id="UP001279734"/>
    </source>
</evidence>
<evidence type="ECO:0000313" key="3">
    <source>
        <dbReference type="EMBL" id="GMH03023.1"/>
    </source>
</evidence>
<feature type="compositionally biased region" description="Pro residues" evidence="1">
    <location>
        <begin position="26"/>
        <end position="36"/>
    </location>
</feature>
<dbReference type="EMBL" id="BSYO01000004">
    <property type="protein sequence ID" value="GMH03023.1"/>
    <property type="molecule type" value="Genomic_DNA"/>
</dbReference>